<comment type="cofactor">
    <cofactor evidence="1">
        <name>Mg(2+)</name>
        <dbReference type="ChEBI" id="CHEBI:18420"/>
    </cofactor>
</comment>
<evidence type="ECO:0000256" key="1">
    <source>
        <dbReference type="ARBA" id="ARBA00001946"/>
    </source>
</evidence>
<accession>A0ABP0XNX6</accession>
<keyword evidence="2" id="KW-0479">Metal-binding</keyword>
<dbReference type="SUPFAM" id="SSF48576">
    <property type="entry name" value="Terpenoid synthases"/>
    <property type="match status" value="1"/>
</dbReference>
<proteinExistence type="predicted"/>
<dbReference type="EMBL" id="OZ021735">
    <property type="protein sequence ID" value="CAK9309609.1"/>
    <property type="molecule type" value="Genomic_DNA"/>
</dbReference>
<dbReference type="Gene3D" id="1.10.600.10">
    <property type="entry name" value="Farnesyl Diphosphate Synthase"/>
    <property type="match status" value="1"/>
</dbReference>
<organism evidence="4 5">
    <name type="scientific">Citrullus colocynthis</name>
    <name type="common">colocynth</name>
    <dbReference type="NCBI Taxonomy" id="252529"/>
    <lineage>
        <taxon>Eukaryota</taxon>
        <taxon>Viridiplantae</taxon>
        <taxon>Streptophyta</taxon>
        <taxon>Embryophyta</taxon>
        <taxon>Tracheophyta</taxon>
        <taxon>Spermatophyta</taxon>
        <taxon>Magnoliopsida</taxon>
        <taxon>eudicotyledons</taxon>
        <taxon>Gunneridae</taxon>
        <taxon>Pentapetalae</taxon>
        <taxon>rosids</taxon>
        <taxon>fabids</taxon>
        <taxon>Cucurbitales</taxon>
        <taxon>Cucurbitaceae</taxon>
        <taxon>Benincaseae</taxon>
        <taxon>Citrullus</taxon>
    </lineage>
</organism>
<protein>
    <submittedName>
        <fullName evidence="4">Uncharacterized protein</fullName>
    </submittedName>
</protein>
<reference evidence="4 5" key="1">
    <citation type="submission" date="2024-03" db="EMBL/GenBank/DDBJ databases">
        <authorList>
            <person name="Gkanogiannis A."/>
            <person name="Becerra Lopez-Lavalle L."/>
        </authorList>
    </citation>
    <scope>NUCLEOTIDE SEQUENCE [LARGE SCALE GENOMIC DNA]</scope>
</reference>
<sequence length="301" mass="33023">MAISLNLLQLQPNPARPKFFKWNPVRPAVYFRAPARLTVVMSQISPSYWAAINEDIEDHLRRAIPAKDPPAVYEPLGHFVFSAPRNSAPALCIAACELVGGGRDQAIVAATALQLIHAATYTRQYPPLTARAISRAAVVDRVYGPNIQLLTGDGIAPMVFEILAGSCDWSESGSERIRRVMVEMARAMGTEGWIGGQFRGLEETATAEEVSEKTEGRLHACGGACGAILGGGNEEEIEKMRKYGKLVGMVKGMSKNVFGGKENERKKEKIEELKNLAFKELKDFKGENVHEIYGFLDFEGL</sequence>
<evidence type="ECO:0000313" key="5">
    <source>
        <dbReference type="Proteomes" id="UP001642487"/>
    </source>
</evidence>
<dbReference type="InterPro" id="IPR008949">
    <property type="entry name" value="Isoprenoid_synthase_dom_sf"/>
</dbReference>
<keyword evidence="5" id="KW-1185">Reference proteome</keyword>
<dbReference type="Proteomes" id="UP001642487">
    <property type="component" value="Chromosome 1"/>
</dbReference>
<evidence type="ECO:0000256" key="2">
    <source>
        <dbReference type="ARBA" id="ARBA00022723"/>
    </source>
</evidence>
<evidence type="ECO:0000313" key="4">
    <source>
        <dbReference type="EMBL" id="CAK9309609.1"/>
    </source>
</evidence>
<keyword evidence="3" id="KW-0460">Magnesium</keyword>
<gene>
    <name evidence="4" type="ORF">CITCOLO1_LOCUS1192</name>
</gene>
<name>A0ABP0XNX6_9ROSI</name>
<evidence type="ECO:0000256" key="3">
    <source>
        <dbReference type="ARBA" id="ARBA00022842"/>
    </source>
</evidence>
<dbReference type="PANTHER" id="PTHR43281:SF6">
    <property type="entry name" value="HETERODIMERIC GERANYLGERANYL PYROPHOSPHATE SYNTHASE SMALL SUBUNIT, CHLOROPLASTIC-LIKE"/>
    <property type="match status" value="1"/>
</dbReference>
<dbReference type="PANTHER" id="PTHR43281">
    <property type="entry name" value="FARNESYL DIPHOSPHATE SYNTHASE"/>
    <property type="match status" value="1"/>
</dbReference>